<accession>A0ABY2SUW5</accession>
<sequence>MKIKIGDKNKIKSSIIGEQNNIDFGTKKEEGFFQKHPVITALLTSFIIGFLLLFSFWKDVISFLENFFK</sequence>
<protein>
    <submittedName>
        <fullName evidence="2">Uncharacterized protein</fullName>
    </submittedName>
</protein>
<keyword evidence="1" id="KW-1133">Transmembrane helix</keyword>
<dbReference type="Proteomes" id="UP000308330">
    <property type="component" value="Unassembled WGS sequence"/>
</dbReference>
<dbReference type="RefSeq" id="WP_108030738.1">
    <property type="nucleotide sequence ID" value="NZ_PYUE01000006.1"/>
</dbReference>
<keyword evidence="1" id="KW-0812">Transmembrane</keyword>
<dbReference type="EMBL" id="SZPT01000004">
    <property type="protein sequence ID" value="TKI46655.1"/>
    <property type="molecule type" value="Genomic_DNA"/>
</dbReference>
<organism evidence="2 3">
    <name type="scientific">Lysinibacillus tabacifolii</name>
    <dbReference type="NCBI Taxonomy" id="1173107"/>
    <lineage>
        <taxon>Bacteria</taxon>
        <taxon>Bacillati</taxon>
        <taxon>Bacillota</taxon>
        <taxon>Bacilli</taxon>
        <taxon>Bacillales</taxon>
        <taxon>Bacillaceae</taxon>
        <taxon>Lysinibacillus</taxon>
    </lineage>
</organism>
<keyword evidence="3" id="KW-1185">Reference proteome</keyword>
<evidence type="ECO:0000313" key="3">
    <source>
        <dbReference type="Proteomes" id="UP000308330"/>
    </source>
</evidence>
<proteinExistence type="predicted"/>
<comment type="caution">
    <text evidence="2">The sequence shown here is derived from an EMBL/GenBank/DDBJ whole genome shotgun (WGS) entry which is preliminary data.</text>
</comment>
<gene>
    <name evidence="2" type="ORF">FC748_17345</name>
</gene>
<feature type="transmembrane region" description="Helical" evidence="1">
    <location>
        <begin position="37"/>
        <end position="57"/>
    </location>
</feature>
<keyword evidence="1" id="KW-0472">Membrane</keyword>
<evidence type="ECO:0000256" key="1">
    <source>
        <dbReference type="SAM" id="Phobius"/>
    </source>
</evidence>
<evidence type="ECO:0000313" key="2">
    <source>
        <dbReference type="EMBL" id="TKI46655.1"/>
    </source>
</evidence>
<name>A0ABY2SUW5_9BACI</name>
<reference evidence="2 3" key="1">
    <citation type="submission" date="2019-04" db="EMBL/GenBank/DDBJ databases">
        <title>Lysinibacillus genome sequencing.</title>
        <authorList>
            <person name="Dunlap C."/>
        </authorList>
    </citation>
    <scope>NUCLEOTIDE SEQUENCE [LARGE SCALE GENOMIC DNA]</scope>
    <source>
        <strain evidence="2 3">KCTC 33042</strain>
    </source>
</reference>